<dbReference type="PANTHER" id="PTHR33787">
    <property type="match status" value="1"/>
</dbReference>
<dbReference type="OrthoDB" id="424985at2"/>
<evidence type="ECO:0000256" key="1">
    <source>
        <dbReference type="ARBA" id="ARBA00009846"/>
    </source>
</evidence>
<feature type="transmembrane region" description="Helical" evidence="2">
    <location>
        <begin position="28"/>
        <end position="47"/>
    </location>
</feature>
<evidence type="ECO:0000256" key="2">
    <source>
        <dbReference type="SAM" id="Phobius"/>
    </source>
</evidence>
<keyword evidence="2" id="KW-1133">Transmembrane helix</keyword>
<gene>
    <name evidence="3" type="ordered locus">Sta7437_1212</name>
</gene>
<keyword evidence="2" id="KW-0472">Membrane</keyword>
<evidence type="ECO:0000313" key="4">
    <source>
        <dbReference type="Proteomes" id="UP000010473"/>
    </source>
</evidence>
<dbReference type="InterPro" id="IPR007572">
    <property type="entry name" value="Uncharacterised_Ycf20"/>
</dbReference>
<keyword evidence="2" id="KW-0812">Transmembrane</keyword>
<organism evidence="3 4">
    <name type="scientific">Stanieria cyanosphaera (strain ATCC 29371 / PCC 7437)</name>
    <dbReference type="NCBI Taxonomy" id="111780"/>
    <lineage>
        <taxon>Bacteria</taxon>
        <taxon>Bacillati</taxon>
        <taxon>Cyanobacteriota</taxon>
        <taxon>Cyanophyceae</taxon>
        <taxon>Pleurocapsales</taxon>
        <taxon>Dermocarpellaceae</taxon>
        <taxon>Stanieria</taxon>
    </lineage>
</organism>
<dbReference type="PANTHER" id="PTHR33787:SF5">
    <property type="entry name" value="YCF20-LIKE PROTEIN"/>
    <property type="match status" value="1"/>
</dbReference>
<dbReference type="Proteomes" id="UP000010473">
    <property type="component" value="Chromosome"/>
</dbReference>
<protein>
    <recommendedName>
        <fullName evidence="5">DUF565 domain-containing protein</fullName>
    </recommendedName>
</protein>
<reference evidence="4" key="1">
    <citation type="journal article" date="2013" name="Proc. Natl. Acad. Sci. U.S.A.">
        <title>Improving the coverage of the cyanobacterial phylum using diversity-driven genome sequencing.</title>
        <authorList>
            <person name="Shih P.M."/>
            <person name="Wu D."/>
            <person name="Latifi A."/>
            <person name="Axen S.D."/>
            <person name="Fewer D.P."/>
            <person name="Talla E."/>
            <person name="Calteau A."/>
            <person name="Cai F."/>
            <person name="Tandeau de Marsac N."/>
            <person name="Rippka R."/>
            <person name="Herdman M."/>
            <person name="Sivonen K."/>
            <person name="Coursin T."/>
            <person name="Laurent T."/>
            <person name="Goodwin L."/>
            <person name="Nolan M."/>
            <person name="Davenport K.W."/>
            <person name="Han C.S."/>
            <person name="Rubin E.M."/>
            <person name="Eisen J.A."/>
            <person name="Woyke T."/>
            <person name="Gugger M."/>
            <person name="Kerfeld C.A."/>
        </authorList>
    </citation>
    <scope>NUCLEOTIDE SEQUENCE [LARGE SCALE GENOMIC DNA]</scope>
    <source>
        <strain evidence="4">ATCC 29371 / PCC 7437</strain>
    </source>
</reference>
<name>K9XSY3_STAC7</name>
<dbReference type="STRING" id="111780.Sta7437_1212"/>
<sequence>MQRTRLNSLVDVVGARIELLFSNPWRRFALSIISILFGFFMGSAIATTAGQDASWDVIGAALILFFTELLSNFVYRRPSRDRTETNLRRPLLVDVVNLFKIGLTYSLFLEAFKLGS</sequence>
<comment type="similarity">
    <text evidence="1">Belongs to the ycf20 family.</text>
</comment>
<dbReference type="eggNOG" id="ENOG5032RRW">
    <property type="taxonomic scope" value="Bacteria"/>
</dbReference>
<dbReference type="KEGG" id="scs:Sta7437_1212"/>
<dbReference type="RefSeq" id="WP_015192455.1">
    <property type="nucleotide sequence ID" value="NC_019748.1"/>
</dbReference>
<dbReference type="EMBL" id="CP003653">
    <property type="protein sequence ID" value="AFZ34782.1"/>
    <property type="molecule type" value="Genomic_DNA"/>
</dbReference>
<keyword evidence="4" id="KW-1185">Reference proteome</keyword>
<dbReference type="Pfam" id="PF04483">
    <property type="entry name" value="DUF565"/>
    <property type="match status" value="1"/>
</dbReference>
<dbReference type="AlphaFoldDB" id="K9XSY3"/>
<feature type="transmembrane region" description="Helical" evidence="2">
    <location>
        <begin position="53"/>
        <end position="70"/>
    </location>
</feature>
<proteinExistence type="inferred from homology"/>
<dbReference type="HOGENOM" id="CLU_090160_3_0_3"/>
<dbReference type="PATRIC" id="fig|111780.3.peg.1262"/>
<accession>K9XSY3</accession>
<evidence type="ECO:0000313" key="3">
    <source>
        <dbReference type="EMBL" id="AFZ34782.1"/>
    </source>
</evidence>
<evidence type="ECO:0008006" key="5">
    <source>
        <dbReference type="Google" id="ProtNLM"/>
    </source>
</evidence>